<protein>
    <submittedName>
        <fullName evidence="1">Uncharacterized protein</fullName>
    </submittedName>
</protein>
<evidence type="ECO:0000313" key="1">
    <source>
        <dbReference type="EMBL" id="JAH68133.1"/>
    </source>
</evidence>
<dbReference type="EMBL" id="GBXM01040444">
    <property type="protein sequence ID" value="JAH68133.1"/>
    <property type="molecule type" value="Transcribed_RNA"/>
</dbReference>
<dbReference type="AlphaFoldDB" id="A0A0E9UT34"/>
<reference evidence="1" key="1">
    <citation type="submission" date="2014-11" db="EMBL/GenBank/DDBJ databases">
        <authorList>
            <person name="Amaro Gonzalez C."/>
        </authorList>
    </citation>
    <scope>NUCLEOTIDE SEQUENCE</scope>
</reference>
<accession>A0A0E9UT34</accession>
<name>A0A0E9UT34_ANGAN</name>
<organism evidence="1">
    <name type="scientific">Anguilla anguilla</name>
    <name type="common">European freshwater eel</name>
    <name type="synonym">Muraena anguilla</name>
    <dbReference type="NCBI Taxonomy" id="7936"/>
    <lineage>
        <taxon>Eukaryota</taxon>
        <taxon>Metazoa</taxon>
        <taxon>Chordata</taxon>
        <taxon>Craniata</taxon>
        <taxon>Vertebrata</taxon>
        <taxon>Euteleostomi</taxon>
        <taxon>Actinopterygii</taxon>
        <taxon>Neopterygii</taxon>
        <taxon>Teleostei</taxon>
        <taxon>Anguilliformes</taxon>
        <taxon>Anguillidae</taxon>
        <taxon>Anguilla</taxon>
    </lineage>
</organism>
<sequence length="16" mass="1743">MASGEICSFHSLAMKM</sequence>
<reference evidence="1" key="2">
    <citation type="journal article" date="2015" name="Fish Shellfish Immunol.">
        <title>Early steps in the European eel (Anguilla anguilla)-Vibrio vulnificus interaction in the gills: Role of the RtxA13 toxin.</title>
        <authorList>
            <person name="Callol A."/>
            <person name="Pajuelo D."/>
            <person name="Ebbesson L."/>
            <person name="Teles M."/>
            <person name="MacKenzie S."/>
            <person name="Amaro C."/>
        </authorList>
    </citation>
    <scope>NUCLEOTIDE SEQUENCE</scope>
</reference>
<proteinExistence type="predicted"/>